<reference evidence="2 3" key="1">
    <citation type="submission" date="2024-04" db="EMBL/GenBank/DDBJ databases">
        <authorList>
            <consortium name="Genoscope - CEA"/>
            <person name="William W."/>
        </authorList>
    </citation>
    <scope>NUCLEOTIDE SEQUENCE [LARGE SCALE GENOMIC DNA]</scope>
</reference>
<keyword evidence="3" id="KW-1185">Reference proteome</keyword>
<comment type="caution">
    <text evidence="2">The sequence shown here is derived from an EMBL/GenBank/DDBJ whole genome shotgun (WGS) entry which is preliminary data.</text>
</comment>
<dbReference type="AlphaFoldDB" id="A0AAV2H4F0"/>
<feature type="compositionally biased region" description="Polar residues" evidence="1">
    <location>
        <begin position="119"/>
        <end position="131"/>
    </location>
</feature>
<accession>A0AAV2H4F0</accession>
<sequence>MFVTVRYGDDQEQLFNPNSRNNLFLLNVKNRCQCQSEDVIDVSDERGNLKNLSNFPKEYAKEYLKDRERLVLVRRDYDKSSYSTQNNLSRQGIFKPLLQSLAGNQEFIDKLNSQIDESSLSELSTKSQRPSTFDVDEFRAVRSRSRSSMTSSKKPLPKRGSRTSGLRKSATNS</sequence>
<evidence type="ECO:0000256" key="1">
    <source>
        <dbReference type="SAM" id="MobiDB-lite"/>
    </source>
</evidence>
<evidence type="ECO:0000313" key="3">
    <source>
        <dbReference type="Proteomes" id="UP001497497"/>
    </source>
</evidence>
<dbReference type="InterPro" id="IPR039471">
    <property type="entry name" value="CXorf65-like"/>
</dbReference>
<dbReference type="PANTHER" id="PTHR33887:SF5">
    <property type="entry name" value="PB1 DOMAIN-CONTAINING PROTEIN"/>
    <property type="match status" value="1"/>
</dbReference>
<dbReference type="Pfam" id="PF15874">
    <property type="entry name" value="Il2rg"/>
    <property type="match status" value="1"/>
</dbReference>
<proteinExistence type="predicted"/>
<name>A0AAV2H4F0_LYMST</name>
<gene>
    <name evidence="2" type="ORF">GSLYS_00001296001</name>
</gene>
<feature type="region of interest" description="Disordered" evidence="1">
    <location>
        <begin position="119"/>
        <end position="173"/>
    </location>
</feature>
<organism evidence="2 3">
    <name type="scientific">Lymnaea stagnalis</name>
    <name type="common">Great pond snail</name>
    <name type="synonym">Helix stagnalis</name>
    <dbReference type="NCBI Taxonomy" id="6523"/>
    <lineage>
        <taxon>Eukaryota</taxon>
        <taxon>Metazoa</taxon>
        <taxon>Spiralia</taxon>
        <taxon>Lophotrochozoa</taxon>
        <taxon>Mollusca</taxon>
        <taxon>Gastropoda</taxon>
        <taxon>Heterobranchia</taxon>
        <taxon>Euthyneura</taxon>
        <taxon>Panpulmonata</taxon>
        <taxon>Hygrophila</taxon>
        <taxon>Lymnaeoidea</taxon>
        <taxon>Lymnaeidae</taxon>
        <taxon>Lymnaea</taxon>
    </lineage>
</organism>
<dbReference type="EMBL" id="CAXITT010000012">
    <property type="protein sequence ID" value="CAL1527119.1"/>
    <property type="molecule type" value="Genomic_DNA"/>
</dbReference>
<protein>
    <submittedName>
        <fullName evidence="2">Uncharacterized protein</fullName>
    </submittedName>
</protein>
<feature type="compositionally biased region" description="Polar residues" evidence="1">
    <location>
        <begin position="162"/>
        <end position="173"/>
    </location>
</feature>
<dbReference type="Proteomes" id="UP001497497">
    <property type="component" value="Unassembled WGS sequence"/>
</dbReference>
<evidence type="ECO:0000313" key="2">
    <source>
        <dbReference type="EMBL" id="CAL1527119.1"/>
    </source>
</evidence>
<dbReference type="PANTHER" id="PTHR33887">
    <property type="entry name" value="PB1 DOMAIN-CONTAINING PROTEIN"/>
    <property type="match status" value="1"/>
</dbReference>